<evidence type="ECO:0000259" key="2">
    <source>
        <dbReference type="PROSITE" id="PS51704"/>
    </source>
</evidence>
<dbReference type="InterPro" id="IPR017946">
    <property type="entry name" value="PLC-like_Pdiesterase_TIM-brl"/>
</dbReference>
<dbReference type="RefSeq" id="WP_154438719.1">
    <property type="nucleotide sequence ID" value="NZ_VUNQ01000003.1"/>
</dbReference>
<feature type="domain" description="GP-PDE" evidence="2">
    <location>
        <begin position="35"/>
        <end position="279"/>
    </location>
</feature>
<keyword evidence="1" id="KW-0812">Transmembrane</keyword>
<gene>
    <name evidence="3" type="ORF">FYJ83_02335</name>
</gene>
<dbReference type="PROSITE" id="PS51704">
    <property type="entry name" value="GP_PDE"/>
    <property type="match status" value="1"/>
</dbReference>
<dbReference type="GO" id="GO:0006629">
    <property type="term" value="P:lipid metabolic process"/>
    <property type="evidence" value="ECO:0007669"/>
    <property type="project" value="InterPro"/>
</dbReference>
<dbReference type="AlphaFoldDB" id="A0A6N7XHU5"/>
<dbReference type="Gene3D" id="3.20.20.190">
    <property type="entry name" value="Phosphatidylinositol (PI) phosphodiesterase"/>
    <property type="match status" value="1"/>
</dbReference>
<comment type="caution">
    <text evidence="3">The sequence shown here is derived from an EMBL/GenBank/DDBJ whole genome shotgun (WGS) entry which is preliminary data.</text>
</comment>
<dbReference type="SUPFAM" id="SSF51695">
    <property type="entry name" value="PLC-like phosphodiesterases"/>
    <property type="match status" value="1"/>
</dbReference>
<dbReference type="PANTHER" id="PTHR46211">
    <property type="entry name" value="GLYCEROPHOSPHORYL DIESTER PHOSPHODIESTERASE"/>
    <property type="match status" value="1"/>
</dbReference>
<dbReference type="EMBL" id="VUNQ01000003">
    <property type="protein sequence ID" value="MSU00302.1"/>
    <property type="molecule type" value="Genomic_DNA"/>
</dbReference>
<proteinExistence type="predicted"/>
<protein>
    <submittedName>
        <fullName evidence="3">Glycerophosphodiester phosphodiesterase</fullName>
    </submittedName>
</protein>
<feature type="transmembrane region" description="Helical" evidence="1">
    <location>
        <begin position="6"/>
        <end position="25"/>
    </location>
</feature>
<keyword evidence="1" id="KW-0472">Membrane</keyword>
<organism evidence="3 4">
    <name type="scientific">Tissierella pigra</name>
    <dbReference type="NCBI Taxonomy" id="2607614"/>
    <lineage>
        <taxon>Bacteria</taxon>
        <taxon>Bacillati</taxon>
        <taxon>Bacillota</taxon>
        <taxon>Tissierellia</taxon>
        <taxon>Tissierellales</taxon>
        <taxon>Tissierellaceae</taxon>
        <taxon>Tissierella</taxon>
    </lineage>
</organism>
<dbReference type="PANTHER" id="PTHR46211:SF1">
    <property type="entry name" value="GLYCEROPHOSPHODIESTER PHOSPHODIESTERASE, CYTOPLASMIC"/>
    <property type="match status" value="1"/>
</dbReference>
<name>A0A6N7XHU5_9FIRM</name>
<accession>A0A6N7XHU5</accession>
<dbReference type="Pfam" id="PF03009">
    <property type="entry name" value="GDPD"/>
    <property type="match status" value="1"/>
</dbReference>
<sequence>MFTFIVKFIFIIIIFYFLFIMPKIVNKPDLSKFVNKYYTHRGFHKEKHITPENSLAAFSLAVQNNFGIEFDVQLSKDGIPVIFHDFNLNRVCGIDKNVNELTFNELRKLNLFDSKEKIPHLKELLDLVNGQVPLIVEIKSSSNDMSVCSVVASYLDGYKGVYCVESFNPLAVIWYKKNRPKVIRGQLSMNYLKDKKEQNKLVSFLLQYLLFNFLTKPNFIAYDYRYYNNLSLILCRKFYGIATVAYTIPSKLELEKYLNRFDLFIFENFIPNNSYKKTS</sequence>
<dbReference type="Proteomes" id="UP000469523">
    <property type="component" value="Unassembled WGS sequence"/>
</dbReference>
<keyword evidence="1" id="KW-1133">Transmembrane helix</keyword>
<evidence type="ECO:0000256" key="1">
    <source>
        <dbReference type="SAM" id="Phobius"/>
    </source>
</evidence>
<evidence type="ECO:0000313" key="4">
    <source>
        <dbReference type="Proteomes" id="UP000469523"/>
    </source>
</evidence>
<dbReference type="GO" id="GO:0008081">
    <property type="term" value="F:phosphoric diester hydrolase activity"/>
    <property type="evidence" value="ECO:0007669"/>
    <property type="project" value="InterPro"/>
</dbReference>
<evidence type="ECO:0000313" key="3">
    <source>
        <dbReference type="EMBL" id="MSU00302.1"/>
    </source>
</evidence>
<keyword evidence="4" id="KW-1185">Reference proteome</keyword>
<reference evidence="3 4" key="1">
    <citation type="submission" date="2019-09" db="EMBL/GenBank/DDBJ databases">
        <title>In-depth cultivation of the pig gut microbiome towards novel bacterial diversity and tailored functional studies.</title>
        <authorList>
            <person name="Wylensek D."/>
            <person name="Hitch T.C.A."/>
            <person name="Clavel T."/>
        </authorList>
    </citation>
    <scope>NUCLEOTIDE SEQUENCE [LARGE SCALE GENOMIC DNA]</scope>
    <source>
        <strain evidence="3 4">WCA3-693-APC-4?</strain>
    </source>
</reference>
<dbReference type="InterPro" id="IPR030395">
    <property type="entry name" value="GP_PDE_dom"/>
</dbReference>